<gene>
    <name evidence="2" type="ORF">AUP74_02994</name>
</gene>
<dbReference type="Pfam" id="PF04264">
    <property type="entry name" value="YceI"/>
    <property type="match status" value="1"/>
</dbReference>
<dbReference type="PATRIC" id="fig|1769779.3.peg.2965"/>
<dbReference type="RefSeq" id="WP_069948231.1">
    <property type="nucleotide sequence ID" value="NZ_CP014143.1"/>
</dbReference>
<dbReference type="AlphaFoldDB" id="A0A1C9WB48"/>
<keyword evidence="3" id="KW-1185">Reference proteome</keyword>
<dbReference type="InterPro" id="IPR036761">
    <property type="entry name" value="TTHA0802/YceI-like_sf"/>
</dbReference>
<dbReference type="Proteomes" id="UP000095672">
    <property type="component" value="Chromosome"/>
</dbReference>
<evidence type="ECO:0000259" key="1">
    <source>
        <dbReference type="Pfam" id="PF04264"/>
    </source>
</evidence>
<evidence type="ECO:0000313" key="2">
    <source>
        <dbReference type="EMBL" id="AOS98361.1"/>
    </source>
</evidence>
<dbReference type="InterPro" id="IPR007372">
    <property type="entry name" value="Lipid/polyisoprenoid-bd_YceI"/>
</dbReference>
<dbReference type="KEGG" id="micc:AUP74_02994"/>
<protein>
    <submittedName>
        <fullName evidence="2">YceI-like domain protein</fullName>
    </submittedName>
</protein>
<feature type="domain" description="Lipid/polyisoprenoid-binding YceI-like" evidence="1">
    <location>
        <begin position="59"/>
        <end position="222"/>
    </location>
</feature>
<dbReference type="SUPFAM" id="SSF101874">
    <property type="entry name" value="YceI-like"/>
    <property type="match status" value="1"/>
</dbReference>
<name>A0A1C9WB48_9GAMM</name>
<reference evidence="3" key="1">
    <citation type="submission" date="2016-01" db="EMBL/GenBank/DDBJ databases">
        <title>Complete genome sequence of Microbulbifer sp. CCB-MM1, a halophile isolated from Matang Mangrove Forest, Perak.</title>
        <authorList>
            <person name="Moh T.H."/>
            <person name="Dinesh B."/>
            <person name="Lau N.-S."/>
            <person name="Go F."/>
            <person name="Alexander Chong S.-C."/>
        </authorList>
    </citation>
    <scope>NUCLEOTIDE SEQUENCE [LARGE SCALE GENOMIC DNA]</scope>
    <source>
        <strain evidence="3">CCB-MM1</strain>
    </source>
</reference>
<accession>A0A1C9WB48</accession>
<organism evidence="2 3">
    <name type="scientific">Microbulbifer aggregans</name>
    <dbReference type="NCBI Taxonomy" id="1769779"/>
    <lineage>
        <taxon>Bacteria</taxon>
        <taxon>Pseudomonadati</taxon>
        <taxon>Pseudomonadota</taxon>
        <taxon>Gammaproteobacteria</taxon>
        <taxon>Cellvibrionales</taxon>
        <taxon>Microbulbiferaceae</taxon>
        <taxon>Microbulbifer</taxon>
    </lineage>
</organism>
<sequence>MVFSQPSSKGIPRTRYGLTLALALIVALLACPLAAQQVLPLSASSDIHWRVYRSGPMAHLGHSHVIRATGIRGTVTLYESPRPSEFALEIPVQRLEVDPPALRQRYGAEFSSELSAKDIAGTRANMLGQRQLQASRFPVIRLSGKANLPDTREPQRVLIATQLQLRGLTIPLTLPALVTVKGNSVRASGSFTLSHQQLGLEPFSAALGALRVDQRIDFTFDIRTK</sequence>
<dbReference type="Gene3D" id="2.40.128.110">
    <property type="entry name" value="Lipid/polyisoprenoid-binding, YceI-like"/>
    <property type="match status" value="1"/>
</dbReference>
<dbReference type="EMBL" id="CP014143">
    <property type="protein sequence ID" value="AOS98361.1"/>
    <property type="molecule type" value="Genomic_DNA"/>
</dbReference>
<dbReference type="STRING" id="1769779.AUP74_02994"/>
<evidence type="ECO:0000313" key="3">
    <source>
        <dbReference type="Proteomes" id="UP000095672"/>
    </source>
</evidence>
<proteinExistence type="predicted"/>
<dbReference type="OrthoDB" id="273832at2"/>